<comment type="caution">
    <text evidence="1">The sequence shown here is derived from an EMBL/GenBank/DDBJ whole genome shotgun (WGS) entry which is preliminary data.</text>
</comment>
<reference evidence="1" key="1">
    <citation type="submission" date="2021-02" db="EMBL/GenBank/DDBJ databases">
        <authorList>
            <consortium name="DOE Joint Genome Institute"/>
            <person name="Ahrendt S."/>
            <person name="Looney B.P."/>
            <person name="Miyauchi S."/>
            <person name="Morin E."/>
            <person name="Drula E."/>
            <person name="Courty P.E."/>
            <person name="Chicoki N."/>
            <person name="Fauchery L."/>
            <person name="Kohler A."/>
            <person name="Kuo A."/>
            <person name="Labutti K."/>
            <person name="Pangilinan J."/>
            <person name="Lipzen A."/>
            <person name="Riley R."/>
            <person name="Andreopoulos W."/>
            <person name="He G."/>
            <person name="Johnson J."/>
            <person name="Barry K.W."/>
            <person name="Grigoriev I.V."/>
            <person name="Nagy L."/>
            <person name="Hibbett D."/>
            <person name="Henrissat B."/>
            <person name="Matheny P.B."/>
            <person name="Labbe J."/>
            <person name="Martin F."/>
        </authorList>
    </citation>
    <scope>NUCLEOTIDE SEQUENCE</scope>
    <source>
        <strain evidence="1">FP105234-sp</strain>
    </source>
</reference>
<proteinExistence type="predicted"/>
<evidence type="ECO:0000313" key="2">
    <source>
        <dbReference type="Proteomes" id="UP000814033"/>
    </source>
</evidence>
<accession>A0ACB8RCK7</accession>
<dbReference type="Proteomes" id="UP000814033">
    <property type="component" value="Unassembled WGS sequence"/>
</dbReference>
<organism evidence="1 2">
    <name type="scientific">Auriscalpium vulgare</name>
    <dbReference type="NCBI Taxonomy" id="40419"/>
    <lineage>
        <taxon>Eukaryota</taxon>
        <taxon>Fungi</taxon>
        <taxon>Dikarya</taxon>
        <taxon>Basidiomycota</taxon>
        <taxon>Agaricomycotina</taxon>
        <taxon>Agaricomycetes</taxon>
        <taxon>Russulales</taxon>
        <taxon>Auriscalpiaceae</taxon>
        <taxon>Auriscalpium</taxon>
    </lineage>
</organism>
<protein>
    <submittedName>
        <fullName evidence="1">Uncharacterized protein</fullName>
    </submittedName>
</protein>
<gene>
    <name evidence="1" type="ORF">FA95DRAFT_650145</name>
</gene>
<keyword evidence="2" id="KW-1185">Reference proteome</keyword>
<name>A0ACB8RCK7_9AGAM</name>
<dbReference type="EMBL" id="MU276099">
    <property type="protein sequence ID" value="KAI0041830.1"/>
    <property type="molecule type" value="Genomic_DNA"/>
</dbReference>
<sequence length="71" mass="7716">MDTSASTPPLRISSTSSKSLSAKSAQTSLVQFLGDFQERSSALNGGDNTVMVQLQKLSKALEEERIKRLDE</sequence>
<evidence type="ECO:0000313" key="1">
    <source>
        <dbReference type="EMBL" id="KAI0041830.1"/>
    </source>
</evidence>
<reference evidence="1" key="2">
    <citation type="journal article" date="2022" name="New Phytol.">
        <title>Evolutionary transition to the ectomycorrhizal habit in the genomes of a hyperdiverse lineage of mushroom-forming fungi.</title>
        <authorList>
            <person name="Looney B."/>
            <person name="Miyauchi S."/>
            <person name="Morin E."/>
            <person name="Drula E."/>
            <person name="Courty P.E."/>
            <person name="Kohler A."/>
            <person name="Kuo A."/>
            <person name="LaButti K."/>
            <person name="Pangilinan J."/>
            <person name="Lipzen A."/>
            <person name="Riley R."/>
            <person name="Andreopoulos W."/>
            <person name="He G."/>
            <person name="Johnson J."/>
            <person name="Nolan M."/>
            <person name="Tritt A."/>
            <person name="Barry K.W."/>
            <person name="Grigoriev I.V."/>
            <person name="Nagy L.G."/>
            <person name="Hibbett D."/>
            <person name="Henrissat B."/>
            <person name="Matheny P.B."/>
            <person name="Labbe J."/>
            <person name="Martin F.M."/>
        </authorList>
    </citation>
    <scope>NUCLEOTIDE SEQUENCE</scope>
    <source>
        <strain evidence="1">FP105234-sp</strain>
    </source>
</reference>